<dbReference type="GO" id="GO:0046872">
    <property type="term" value="F:metal ion binding"/>
    <property type="evidence" value="ECO:0007669"/>
    <property type="project" value="UniProtKB-KW"/>
</dbReference>
<dbReference type="InterPro" id="IPR051785">
    <property type="entry name" value="MMCE/EMCE_epimerase"/>
</dbReference>
<keyword evidence="3" id="KW-0560">Oxidoreductase</keyword>
<dbReference type="GO" id="GO:0004493">
    <property type="term" value="F:methylmalonyl-CoA epimerase activity"/>
    <property type="evidence" value="ECO:0007669"/>
    <property type="project" value="TreeGrafter"/>
</dbReference>
<keyword evidence="1" id="KW-0479">Metal-binding</keyword>
<dbReference type="InterPro" id="IPR004360">
    <property type="entry name" value="Glyas_Fos-R_dOase_dom"/>
</dbReference>
<gene>
    <name evidence="3" type="ordered locus">SpiGrapes_3164</name>
</gene>
<dbReference type="RefSeq" id="WP_014271749.1">
    <property type="nucleotide sequence ID" value="NC_016633.1"/>
</dbReference>
<dbReference type="Gene3D" id="3.10.180.10">
    <property type="entry name" value="2,3-Dihydroxybiphenyl 1,2-Dioxygenase, domain 1"/>
    <property type="match status" value="1"/>
</dbReference>
<dbReference type="InterPro" id="IPR037523">
    <property type="entry name" value="VOC_core"/>
</dbReference>
<organism evidence="3 4">
    <name type="scientific">Sphaerochaeta pleomorpha (strain ATCC BAA-1885 / DSM 22778 / Grapes)</name>
    <dbReference type="NCBI Taxonomy" id="158190"/>
    <lineage>
        <taxon>Bacteria</taxon>
        <taxon>Pseudomonadati</taxon>
        <taxon>Spirochaetota</taxon>
        <taxon>Spirochaetia</taxon>
        <taxon>Spirochaetales</taxon>
        <taxon>Sphaerochaetaceae</taxon>
        <taxon>Sphaerochaeta</taxon>
    </lineage>
</organism>
<reference evidence="3 4" key="1">
    <citation type="submission" date="2011-11" db="EMBL/GenBank/DDBJ databases">
        <title>Complete sequence of Spirochaeta sp. grapes.</title>
        <authorList>
            <consortium name="US DOE Joint Genome Institute"/>
            <person name="Lucas S."/>
            <person name="Han J."/>
            <person name="Lapidus A."/>
            <person name="Cheng J.-F."/>
            <person name="Goodwin L."/>
            <person name="Pitluck S."/>
            <person name="Peters L."/>
            <person name="Ovchinnikova G."/>
            <person name="Munk A.C."/>
            <person name="Detter J.C."/>
            <person name="Han C."/>
            <person name="Tapia R."/>
            <person name="Land M."/>
            <person name="Hauser L."/>
            <person name="Kyrpides N."/>
            <person name="Ivanova N."/>
            <person name="Pagani I."/>
            <person name="Ritalahtilisa K."/>
            <person name="Loeffler F."/>
            <person name="Woyke T."/>
        </authorList>
    </citation>
    <scope>NUCLEOTIDE SEQUENCE [LARGE SCALE GENOMIC DNA]</scope>
    <source>
        <strain evidence="4">ATCC BAA-1885 / DSM 22778 / Grapes</strain>
    </source>
</reference>
<dbReference type="SUPFAM" id="SSF54593">
    <property type="entry name" value="Glyoxalase/Bleomycin resistance protein/Dihydroxybiphenyl dioxygenase"/>
    <property type="match status" value="1"/>
</dbReference>
<dbReference type="STRING" id="158190.SpiGrapes_3164"/>
<dbReference type="GO" id="GO:0051213">
    <property type="term" value="F:dioxygenase activity"/>
    <property type="evidence" value="ECO:0007669"/>
    <property type="project" value="UniProtKB-KW"/>
</dbReference>
<keyword evidence="3" id="KW-0223">Dioxygenase</keyword>
<keyword evidence="4" id="KW-1185">Reference proteome</keyword>
<sequence>MKEKLIMGNLAHCGIFVQDLQKAEDFYCGILGFSKEYMFHDNVIFVQKGNLVLEIICDGKDHRKENKDEIRHIALSCKDIEKVYAFLVEKGVEVEERGIVKFEDFGANGCRFFMFRGPEQERLEFQEIL</sequence>
<dbReference type="PANTHER" id="PTHR43048:SF3">
    <property type="entry name" value="METHYLMALONYL-COA EPIMERASE, MITOCHONDRIAL"/>
    <property type="match status" value="1"/>
</dbReference>
<dbReference type="HOGENOM" id="CLU_046006_8_2_12"/>
<evidence type="ECO:0000259" key="2">
    <source>
        <dbReference type="PROSITE" id="PS51819"/>
    </source>
</evidence>
<dbReference type="OrthoDB" id="371072at2"/>
<dbReference type="Proteomes" id="UP000005632">
    <property type="component" value="Chromosome"/>
</dbReference>
<dbReference type="EMBL" id="CP003155">
    <property type="protein sequence ID" value="AEV30910.1"/>
    <property type="molecule type" value="Genomic_DNA"/>
</dbReference>
<name>G8QQI0_SPHPG</name>
<accession>G8QQI0</accession>
<dbReference type="GO" id="GO:0046491">
    <property type="term" value="P:L-methylmalonyl-CoA metabolic process"/>
    <property type="evidence" value="ECO:0007669"/>
    <property type="project" value="TreeGrafter"/>
</dbReference>
<dbReference type="eggNOG" id="COG0346">
    <property type="taxonomic scope" value="Bacteria"/>
</dbReference>
<dbReference type="CDD" id="cd06587">
    <property type="entry name" value="VOC"/>
    <property type="match status" value="1"/>
</dbReference>
<protein>
    <submittedName>
        <fullName evidence="3">Glyoxalase/Bleomycin resistance protein/Dioxygenase superfamily</fullName>
    </submittedName>
</protein>
<evidence type="ECO:0000313" key="3">
    <source>
        <dbReference type="EMBL" id="AEV30910.1"/>
    </source>
</evidence>
<evidence type="ECO:0000313" key="4">
    <source>
        <dbReference type="Proteomes" id="UP000005632"/>
    </source>
</evidence>
<feature type="domain" description="VOC" evidence="2">
    <location>
        <begin position="9"/>
        <end position="128"/>
    </location>
</feature>
<dbReference type="PANTHER" id="PTHR43048">
    <property type="entry name" value="METHYLMALONYL-COA EPIMERASE"/>
    <property type="match status" value="1"/>
</dbReference>
<dbReference type="KEGG" id="sgp:SpiGrapes_3164"/>
<dbReference type="InterPro" id="IPR029068">
    <property type="entry name" value="Glyas_Bleomycin-R_OHBP_Dase"/>
</dbReference>
<dbReference type="PROSITE" id="PS51819">
    <property type="entry name" value="VOC"/>
    <property type="match status" value="1"/>
</dbReference>
<dbReference type="Pfam" id="PF00903">
    <property type="entry name" value="Glyoxalase"/>
    <property type="match status" value="1"/>
</dbReference>
<proteinExistence type="predicted"/>
<dbReference type="AlphaFoldDB" id="G8QQI0"/>
<evidence type="ECO:0000256" key="1">
    <source>
        <dbReference type="ARBA" id="ARBA00022723"/>
    </source>
</evidence>